<dbReference type="Pfam" id="PF13205">
    <property type="entry name" value="Big_5"/>
    <property type="match status" value="3"/>
</dbReference>
<evidence type="ECO:0000256" key="2">
    <source>
        <dbReference type="SAM" id="MobiDB-lite"/>
    </source>
</evidence>
<evidence type="ECO:0000259" key="3">
    <source>
        <dbReference type="Pfam" id="PF13205"/>
    </source>
</evidence>
<evidence type="ECO:0000313" key="4">
    <source>
        <dbReference type="EMBL" id="SDW32060.1"/>
    </source>
</evidence>
<reference evidence="4 5" key="1">
    <citation type="submission" date="2016-10" db="EMBL/GenBank/DDBJ databases">
        <authorList>
            <person name="de Groot N.N."/>
        </authorList>
    </citation>
    <scope>NUCLEOTIDE SEQUENCE [LARGE SCALE GENOMIC DNA]</scope>
    <source>
        <strain evidence="4 5">CGMCC 1.7059</strain>
    </source>
</reference>
<feature type="domain" description="SbsA Ig-like" evidence="3">
    <location>
        <begin position="500"/>
        <end position="607"/>
    </location>
</feature>
<dbReference type="Proteomes" id="UP000199675">
    <property type="component" value="Unassembled WGS sequence"/>
</dbReference>
<dbReference type="AlphaFoldDB" id="A0A1H2SKE7"/>
<sequence length="1076" mass="114748">MNLFPCILRARNAMPSAPLSGSSSVRRSHAKTASTTSDARTIRPATLLLPLVGGLFLTGCGEELSQLRTPAVPQALTYSYPLDGQSAVPTSAPILLRFSQPLAGEAADLAKQLALMGPGGEITLNGIRLTEDQQGLVLQPASALAHSATYTLKTDGEDLVLPGKFDFSTAPATDGPLLEQTEGIGSFRVIRRIPDGSASYPATDMTVFRLQTSEPVDPVTVRYGETLSLIRSNGDLVNAQVLVQDHRITIDPLDPLTPGEVYQLAITDGIHSRIADTPMEVPAEPWQYLATDTHPRGLMAQRTRDSNGGRLVSKLTGASLNSVGLQSLLLGNENSTEASGLVFAELGYLPRFDGTDQSIPLRIARNSLMQGSQLDVVVAGALPAGFGSGDIDIRFLSAASGFLHPNPYTNLDSAPRIVELYLDLALSTDNPIANGAFAQQLLHVHLVGTAFVENGVMAIDAAGVIEPDVLGLDTASGLITFRLEGRADNDSQLNPDDFADRVAPEVKHWVPGAGGENTLQPGDPLVVFFTEPMMLTSLQAPGHVTLVSDGGSPGTLTAIETTLVPNGSALKIVPHTPLLSNVEYTLELQNLTDLAGNALVPRSYSFSLPDTTTTAPTDQAPLVLTSLPGYPCAKTGANLPSHQGRCSGGKSSDDALPVPSYPGDQPLLVRFSQDMDESSFIAGQTVRVQHQQNGVWQDVDRADYVLQTGTRELQIVPVMGWQNGQLYRYMLSSNYSNSGPLIRSHAGLPLQTQVLTSGVRDINDRAYGGPELVNYFMAAKPEGHLPLPLRNLPTADVNSDLRFVQGTEPGSQSGESMPNAAGLTVTGVSPLNTDTVVTAGRVGCRTDSSCPAGQYIYLTAGLDTRIYPQPNAQGELEVDIFPSFLATSSNDLWVRIDTSFIDAFPDFILSVDLSEHERIPTGPMFMRIRYADDGAGNDVPPKGAIYNDDNGQLSFRTTLDVYLDAPYLNPSLGPAVLNHNLRSYPINNLTISGPITFLDDGRMQIALSNESPITINADVEGTIEITGSNTGGLCGLWPFTYICGGIANVAVDADSRLQLQIPPGKLRLNYLSPITQ</sequence>
<accession>A0A1H2SKE7</accession>
<keyword evidence="1" id="KW-0732">Signal</keyword>
<dbReference type="EMBL" id="FNNE01000002">
    <property type="protein sequence ID" value="SDW32060.1"/>
    <property type="molecule type" value="Genomic_DNA"/>
</dbReference>
<evidence type="ECO:0000313" key="5">
    <source>
        <dbReference type="Proteomes" id="UP000199675"/>
    </source>
</evidence>
<feature type="domain" description="SbsA Ig-like" evidence="3">
    <location>
        <begin position="206"/>
        <end position="272"/>
    </location>
</feature>
<dbReference type="InterPro" id="IPR014755">
    <property type="entry name" value="Cu-Rt/internalin_Ig-like"/>
</dbReference>
<proteinExistence type="predicted"/>
<dbReference type="OrthoDB" id="6716594at2"/>
<name>A0A1H2SKE7_9GAMM</name>
<feature type="compositionally biased region" description="Polar residues" evidence="2">
    <location>
        <begin position="19"/>
        <end position="38"/>
    </location>
</feature>
<gene>
    <name evidence="4" type="ORF">SAMN04487960_102154</name>
</gene>
<dbReference type="InterPro" id="IPR032812">
    <property type="entry name" value="SbsA_Ig"/>
</dbReference>
<protein>
    <submittedName>
        <fullName evidence="4">Ig-like domain-containing protein</fullName>
    </submittedName>
</protein>
<keyword evidence="5" id="KW-1185">Reference proteome</keyword>
<dbReference type="RefSeq" id="WP_091811518.1">
    <property type="nucleotide sequence ID" value="NZ_FNNE01000002.1"/>
</dbReference>
<dbReference type="Gene3D" id="2.60.40.1220">
    <property type="match status" value="1"/>
</dbReference>
<organism evidence="4 5">
    <name type="scientific">Marinobacter mobilis</name>
    <dbReference type="NCBI Taxonomy" id="488533"/>
    <lineage>
        <taxon>Bacteria</taxon>
        <taxon>Pseudomonadati</taxon>
        <taxon>Pseudomonadota</taxon>
        <taxon>Gammaproteobacteria</taxon>
        <taxon>Pseudomonadales</taxon>
        <taxon>Marinobacteraceae</taxon>
        <taxon>Marinobacter</taxon>
    </lineage>
</organism>
<feature type="domain" description="SbsA Ig-like" evidence="3">
    <location>
        <begin position="75"/>
        <end position="155"/>
    </location>
</feature>
<feature type="region of interest" description="Disordered" evidence="2">
    <location>
        <begin position="16"/>
        <end position="38"/>
    </location>
</feature>
<evidence type="ECO:0000256" key="1">
    <source>
        <dbReference type="ARBA" id="ARBA00022729"/>
    </source>
</evidence>